<protein>
    <submittedName>
        <fullName evidence="2">Uncharacterized protein</fullName>
    </submittedName>
</protein>
<sequence length="172" mass="20192">MFTQNNIQSEQKTEEKNDGADELKQSKYKNIINLFPGSIETNEMNYSTIDSLLEKEKLHNKTETWNKLDKTVKIQKMHIFAEKYGKENNLPVKDIKSLKSFFIDCLEKNKLQKTKEVNYDKEKREIISIPSLFFNTTSRNYTLKIVDNKRISTLKSLTPKRSTPTIHEAIEK</sequence>
<dbReference type="AlphaFoldDB" id="A0A6C0HBJ1"/>
<evidence type="ECO:0000256" key="1">
    <source>
        <dbReference type="SAM" id="MobiDB-lite"/>
    </source>
</evidence>
<feature type="compositionally biased region" description="Basic and acidic residues" evidence="1">
    <location>
        <begin position="11"/>
        <end position="22"/>
    </location>
</feature>
<feature type="region of interest" description="Disordered" evidence="1">
    <location>
        <begin position="1"/>
        <end position="22"/>
    </location>
</feature>
<proteinExistence type="predicted"/>
<feature type="compositionally biased region" description="Polar residues" evidence="1">
    <location>
        <begin position="1"/>
        <end position="10"/>
    </location>
</feature>
<dbReference type="EMBL" id="MN739924">
    <property type="protein sequence ID" value="QHT77958.1"/>
    <property type="molecule type" value="Genomic_DNA"/>
</dbReference>
<organism evidence="2">
    <name type="scientific">viral metagenome</name>
    <dbReference type="NCBI Taxonomy" id="1070528"/>
    <lineage>
        <taxon>unclassified sequences</taxon>
        <taxon>metagenomes</taxon>
        <taxon>organismal metagenomes</taxon>
    </lineage>
</organism>
<evidence type="ECO:0000313" key="2">
    <source>
        <dbReference type="EMBL" id="QHT77958.1"/>
    </source>
</evidence>
<accession>A0A6C0HBJ1</accession>
<reference evidence="2" key="1">
    <citation type="journal article" date="2020" name="Nature">
        <title>Giant virus diversity and host interactions through global metagenomics.</title>
        <authorList>
            <person name="Schulz F."/>
            <person name="Roux S."/>
            <person name="Paez-Espino D."/>
            <person name="Jungbluth S."/>
            <person name="Walsh D.A."/>
            <person name="Denef V.J."/>
            <person name="McMahon K.D."/>
            <person name="Konstantinidis K.T."/>
            <person name="Eloe-Fadrosh E.A."/>
            <person name="Kyrpides N.C."/>
            <person name="Woyke T."/>
        </authorList>
    </citation>
    <scope>NUCLEOTIDE SEQUENCE</scope>
    <source>
        <strain evidence="2">GVMAG-M-3300023179-90</strain>
    </source>
</reference>
<name>A0A6C0HBJ1_9ZZZZ</name>